<keyword evidence="2" id="KW-0812">Transmembrane</keyword>
<keyword evidence="2" id="KW-0472">Membrane</keyword>
<protein>
    <recommendedName>
        <fullName evidence="5">General secretion pathway protein K</fullName>
    </recommendedName>
</protein>
<proteinExistence type="predicted"/>
<dbReference type="AlphaFoldDB" id="A0A517NNX3"/>
<gene>
    <name evidence="3" type="ORF">K239x_07560</name>
</gene>
<evidence type="ECO:0000313" key="4">
    <source>
        <dbReference type="Proteomes" id="UP000319817"/>
    </source>
</evidence>
<dbReference type="OrthoDB" id="255923at2"/>
<accession>A0A517NNX3</accession>
<evidence type="ECO:0000313" key="3">
    <source>
        <dbReference type="EMBL" id="QDT08814.1"/>
    </source>
</evidence>
<evidence type="ECO:0000256" key="2">
    <source>
        <dbReference type="SAM" id="Phobius"/>
    </source>
</evidence>
<sequence>MHHSHLNRRQRVKRTNRQGVVLLIVLVAIVVLGAALTQVARANSRANIAVQRQQRALQQRWGMLTCQRAVLPAGQGAFLGSDFVAKQSAKLRQKYRHQIADQVELGGQKFDLLLADEDAKANLNAIYDLGGTSACEKAMRDTIDLGDSRSIQLRPQRRSLGEFDAAVSRAGSSRLGNQQSGSDQGDDDEAADEIEPGFLPPAFRSWGDVLDFDAVIQNAGDVRQIAKTTQNVTLWGTGRLNVWRASDDAIIAVCREVVQDGLARRIQQRVRTAPLSQIDLVLRQTVTNEEDRRKVSELLADSSQCASLWVEANDGQTRRQQLSVLISDETGLTRTIVFQFP</sequence>
<evidence type="ECO:0008006" key="5">
    <source>
        <dbReference type="Google" id="ProtNLM"/>
    </source>
</evidence>
<keyword evidence="4" id="KW-1185">Reference proteome</keyword>
<feature type="region of interest" description="Disordered" evidence="1">
    <location>
        <begin position="169"/>
        <end position="197"/>
    </location>
</feature>
<feature type="transmembrane region" description="Helical" evidence="2">
    <location>
        <begin position="20"/>
        <end position="40"/>
    </location>
</feature>
<dbReference type="EMBL" id="CP036526">
    <property type="protein sequence ID" value="QDT08814.1"/>
    <property type="molecule type" value="Genomic_DNA"/>
</dbReference>
<keyword evidence="2" id="KW-1133">Transmembrane helix</keyword>
<dbReference type="RefSeq" id="WP_145416294.1">
    <property type="nucleotide sequence ID" value="NZ_CP036526.1"/>
</dbReference>
<feature type="compositionally biased region" description="Acidic residues" evidence="1">
    <location>
        <begin position="184"/>
        <end position="195"/>
    </location>
</feature>
<reference evidence="3 4" key="1">
    <citation type="submission" date="2019-02" db="EMBL/GenBank/DDBJ databases">
        <title>Deep-cultivation of Planctomycetes and their phenomic and genomic characterization uncovers novel biology.</title>
        <authorList>
            <person name="Wiegand S."/>
            <person name="Jogler M."/>
            <person name="Boedeker C."/>
            <person name="Pinto D."/>
            <person name="Vollmers J."/>
            <person name="Rivas-Marin E."/>
            <person name="Kohn T."/>
            <person name="Peeters S.H."/>
            <person name="Heuer A."/>
            <person name="Rast P."/>
            <person name="Oberbeckmann S."/>
            <person name="Bunk B."/>
            <person name="Jeske O."/>
            <person name="Meyerdierks A."/>
            <person name="Storesund J.E."/>
            <person name="Kallscheuer N."/>
            <person name="Luecker S."/>
            <person name="Lage O.M."/>
            <person name="Pohl T."/>
            <person name="Merkel B.J."/>
            <person name="Hornburger P."/>
            <person name="Mueller R.-W."/>
            <person name="Bruemmer F."/>
            <person name="Labrenz M."/>
            <person name="Spormann A.M."/>
            <person name="Op den Camp H."/>
            <person name="Overmann J."/>
            <person name="Amann R."/>
            <person name="Jetten M.S.M."/>
            <person name="Mascher T."/>
            <person name="Medema M.H."/>
            <person name="Devos D.P."/>
            <person name="Kaster A.-K."/>
            <person name="Ovreas L."/>
            <person name="Rohde M."/>
            <person name="Galperin M.Y."/>
            <person name="Jogler C."/>
        </authorList>
    </citation>
    <scope>NUCLEOTIDE SEQUENCE [LARGE SCALE GENOMIC DNA]</scope>
    <source>
        <strain evidence="3 4">K23_9</strain>
    </source>
</reference>
<organism evidence="3 4">
    <name type="scientific">Stieleria marina</name>
    <dbReference type="NCBI Taxonomy" id="1930275"/>
    <lineage>
        <taxon>Bacteria</taxon>
        <taxon>Pseudomonadati</taxon>
        <taxon>Planctomycetota</taxon>
        <taxon>Planctomycetia</taxon>
        <taxon>Pirellulales</taxon>
        <taxon>Pirellulaceae</taxon>
        <taxon>Stieleria</taxon>
    </lineage>
</organism>
<dbReference type="Proteomes" id="UP000319817">
    <property type="component" value="Chromosome"/>
</dbReference>
<evidence type="ECO:0000256" key="1">
    <source>
        <dbReference type="SAM" id="MobiDB-lite"/>
    </source>
</evidence>
<name>A0A517NNX3_9BACT</name>